<dbReference type="Proteomes" id="UP000055024">
    <property type="component" value="Unassembled WGS sequence"/>
</dbReference>
<proteinExistence type="predicted"/>
<dbReference type="AlphaFoldDB" id="A0A0V1G9D4"/>
<dbReference type="EMBL" id="JYDP01004485">
    <property type="protein sequence ID" value="KRY94848.1"/>
    <property type="molecule type" value="Genomic_DNA"/>
</dbReference>
<reference evidence="1 2" key="1">
    <citation type="submission" date="2015-01" db="EMBL/GenBank/DDBJ databases">
        <title>Evolution of Trichinella species and genotypes.</title>
        <authorList>
            <person name="Korhonen P.K."/>
            <person name="Edoardo P."/>
            <person name="Giuseppe L.R."/>
            <person name="Gasser R.B."/>
        </authorList>
    </citation>
    <scope>NUCLEOTIDE SEQUENCE [LARGE SCALE GENOMIC DNA]</scope>
    <source>
        <strain evidence="1">ISS1029</strain>
    </source>
</reference>
<evidence type="ECO:0000313" key="1">
    <source>
        <dbReference type="EMBL" id="KRY94848.1"/>
    </source>
</evidence>
<sequence length="61" mass="7329">MYSDGQSANFTGHSLDKYRIVFNLNLQSIDINYVNWSEEIRNDEWTWSYVVRLRISRDIAK</sequence>
<gene>
    <name evidence="1" type="ORF">T11_302</name>
</gene>
<comment type="caution">
    <text evidence="1">The sequence shown here is derived from an EMBL/GenBank/DDBJ whole genome shotgun (WGS) entry which is preliminary data.</text>
</comment>
<protein>
    <submittedName>
        <fullName evidence="1">Uncharacterized protein</fullName>
    </submittedName>
</protein>
<accession>A0A0V1G9D4</accession>
<evidence type="ECO:0000313" key="2">
    <source>
        <dbReference type="Proteomes" id="UP000055024"/>
    </source>
</evidence>
<organism evidence="1 2">
    <name type="scientific">Trichinella zimbabwensis</name>
    <dbReference type="NCBI Taxonomy" id="268475"/>
    <lineage>
        <taxon>Eukaryota</taxon>
        <taxon>Metazoa</taxon>
        <taxon>Ecdysozoa</taxon>
        <taxon>Nematoda</taxon>
        <taxon>Enoplea</taxon>
        <taxon>Dorylaimia</taxon>
        <taxon>Trichinellida</taxon>
        <taxon>Trichinellidae</taxon>
        <taxon>Trichinella</taxon>
    </lineage>
</organism>
<keyword evidence="2" id="KW-1185">Reference proteome</keyword>
<name>A0A0V1G9D4_9BILA</name>